<evidence type="ECO:0000313" key="9">
    <source>
        <dbReference type="Proteomes" id="UP000192223"/>
    </source>
</evidence>
<feature type="transmembrane region" description="Helical" evidence="7">
    <location>
        <begin position="1019"/>
        <end position="1039"/>
    </location>
</feature>
<dbReference type="Gene3D" id="3.40.50.300">
    <property type="entry name" value="P-loop containing nucleotide triphosphate hydrolases"/>
    <property type="match status" value="1"/>
</dbReference>
<dbReference type="InterPro" id="IPR026082">
    <property type="entry name" value="ABCA"/>
</dbReference>
<dbReference type="GeneID" id="108740835"/>
<feature type="transmembrane region" description="Helical" evidence="7">
    <location>
        <begin position="21"/>
        <end position="41"/>
    </location>
</feature>
<dbReference type="AlphaFoldDB" id="A0A7F5RKA6"/>
<evidence type="ECO:0000259" key="8">
    <source>
        <dbReference type="PROSITE" id="PS50893"/>
    </source>
</evidence>
<organism evidence="9 10">
    <name type="scientific">Agrilus planipennis</name>
    <name type="common">Emerald ash borer</name>
    <name type="synonym">Agrilus marcopoli</name>
    <dbReference type="NCBI Taxonomy" id="224129"/>
    <lineage>
        <taxon>Eukaryota</taxon>
        <taxon>Metazoa</taxon>
        <taxon>Ecdysozoa</taxon>
        <taxon>Arthropoda</taxon>
        <taxon>Hexapoda</taxon>
        <taxon>Insecta</taxon>
        <taxon>Pterygota</taxon>
        <taxon>Neoptera</taxon>
        <taxon>Endopterygota</taxon>
        <taxon>Coleoptera</taxon>
        <taxon>Polyphaga</taxon>
        <taxon>Elateriformia</taxon>
        <taxon>Buprestoidea</taxon>
        <taxon>Buprestidae</taxon>
        <taxon>Agrilinae</taxon>
        <taxon>Agrilus</taxon>
    </lineage>
</organism>
<dbReference type="Pfam" id="PF12698">
    <property type="entry name" value="ABC2_membrane_3"/>
    <property type="match status" value="1"/>
</dbReference>
<feature type="transmembrane region" description="Helical" evidence="7">
    <location>
        <begin position="288"/>
        <end position="305"/>
    </location>
</feature>
<feature type="transmembrane region" description="Helical" evidence="7">
    <location>
        <begin position="909"/>
        <end position="932"/>
    </location>
</feature>
<evidence type="ECO:0000256" key="6">
    <source>
        <dbReference type="ARBA" id="ARBA00023136"/>
    </source>
</evidence>
<sequence length="1254" mass="142270">MGQFLAFFIRNLHIMRRSIPLLSLFILISAFTVFSTLRWNFVVRQMRVPGPWIPTEGNSLGAGFLPLAWSPKNPNLEKIMNYVNAETGLELASFPNSNELVKFIGNRSATMLNAAGIQFDDNLAGDVALGPEIHVRFRLIRLTKGALHKLYGEIDDPVDAGNYEERFMYLQDKISRAILRFHDVKVTDIQLRQLPEPSYIKAFGELSIILYPILFCAAVVGVYIAITLSIIRERNRQIRESLEMSGVSLVMLWGAWLFTEEYCAIFTIFLLILSVMPVLTVNGPTIKTFIFCPTTAYIIGLYNIFLKENYMSGYSWNNLNQVATYFLNVPLSMVFVALFIETIGYLIIAVYLDAVMVYTVGYPKPWNFFCKWNFWRKQNQLNSEDEYELRQKNPLPTGKSFQPDPKLPVAIRAVGLTKEFNKKVVVDNVTFNIYENQISVLIGHNGAGKSTTVNMITGVLPPTSGTAVINGHDIRYEKKRARSSMGFCPQQNLFFEELTVSEQLSFFARVRGSKFSEARKEIQYLCSAAQLNKALHSSVKHLSGGSKRKLGVLTALCGNTKLIILDEPTSGVDPINRKSMWGILRALKQDRTILLITHHMDEADSLGDRIILLNGGRLQTIGSGSFLKKEYEIGYRIAIEKGPDCDEGAVTSFMKARGGQLHRISGNDLVYEVPMSNITDAVQSLESFQEPLHVSSFGVSRTPLDEIFIEYVVEKHDEKATVINTSQLEMSKPSLRRQFTALMYKKIICSLRDRYAFLQIAIVFILYLVPIIFSTVNKALTSDMLKMSLADYYDVIALTEGSDNAYWPAYKEIVEEHGGVVEVVKGKTFIQEAFNKALQDFNFYQNRYVIGASFGPSIVAYYNRFEDHSMPLSYSVVVNAILRKEMGKQYKIHIYTYPEPVGVSNVDDLVIQCICCLSFGFGIAGAIPLLFYSDERKNKSLHLQIISGANVALYWLTALLWEMLVMTICALIVATISRAMDLKGLEKYEGFNRGFVMFFVGGFHITCFIFLMSHIGWSAEYMVSTFMVVLIGLGFFNWGFDSLLQPDTAVTNPDPIVRFVYRLLLSLPMYNMIESYMRMLRKKQLIKVCLTVGDCEGGWTKECAMRPCGMPLFRKDCCNFTMNYFEWDHPGIGGPIAYAVCVAIFYLFLTILIDSSVLKYFLRTERAYVRPHRIDDEDILEEKRKMKSLSRSEIQENYQIALANVSKVFCKMGNFCRCKLCRQGGGQIIKQLYVLICQHLKQNRANFNFVGAAS</sequence>
<evidence type="ECO:0000256" key="1">
    <source>
        <dbReference type="ARBA" id="ARBA00004141"/>
    </source>
</evidence>
<dbReference type="InterPro" id="IPR027417">
    <property type="entry name" value="P-loop_NTPase"/>
</dbReference>
<dbReference type="Proteomes" id="UP000192223">
    <property type="component" value="Unplaced"/>
</dbReference>
<dbReference type="PANTHER" id="PTHR19229">
    <property type="entry name" value="ATP-BINDING CASSETTE TRANSPORTER SUBFAMILY A ABCA"/>
    <property type="match status" value="1"/>
</dbReference>
<dbReference type="InParanoid" id="A0A7F5RKA6"/>
<dbReference type="InterPro" id="IPR003439">
    <property type="entry name" value="ABC_transporter-like_ATP-bd"/>
</dbReference>
<dbReference type="GO" id="GO:0140359">
    <property type="term" value="F:ABC-type transporter activity"/>
    <property type="evidence" value="ECO:0007669"/>
    <property type="project" value="InterPro"/>
</dbReference>
<keyword evidence="5 7" id="KW-1133">Transmembrane helix</keyword>
<evidence type="ECO:0000256" key="4">
    <source>
        <dbReference type="ARBA" id="ARBA00022840"/>
    </source>
</evidence>
<evidence type="ECO:0000256" key="2">
    <source>
        <dbReference type="ARBA" id="ARBA00022692"/>
    </source>
</evidence>
<gene>
    <name evidence="10" type="primary">LOC108740835</name>
</gene>
<reference evidence="10" key="1">
    <citation type="submission" date="2025-08" db="UniProtKB">
        <authorList>
            <consortium name="RefSeq"/>
        </authorList>
    </citation>
    <scope>IDENTIFICATION</scope>
    <source>
        <tissue evidence="10">Entire body</tissue>
    </source>
</reference>
<dbReference type="InterPro" id="IPR003593">
    <property type="entry name" value="AAA+_ATPase"/>
</dbReference>
<dbReference type="PROSITE" id="PS50893">
    <property type="entry name" value="ABC_TRANSPORTER_2"/>
    <property type="match status" value="1"/>
</dbReference>
<feature type="domain" description="ABC transporter" evidence="8">
    <location>
        <begin position="411"/>
        <end position="640"/>
    </location>
</feature>
<evidence type="ECO:0000256" key="7">
    <source>
        <dbReference type="SAM" id="Phobius"/>
    </source>
</evidence>
<dbReference type="Pfam" id="PF00005">
    <property type="entry name" value="ABC_tran"/>
    <property type="match status" value="1"/>
</dbReference>
<dbReference type="KEGG" id="apln:108740835"/>
<dbReference type="FunFam" id="3.40.50.300:FF:002275">
    <property type="entry name" value="ATP-binding cassette, subfamily A (ABC1), member 16"/>
    <property type="match status" value="1"/>
</dbReference>
<feature type="transmembrane region" description="Helical" evidence="7">
    <location>
        <begin position="1132"/>
        <end position="1153"/>
    </location>
</feature>
<dbReference type="PANTHER" id="PTHR19229:SF250">
    <property type="entry name" value="ABC TRANSPORTER DOMAIN-CONTAINING PROTEIN-RELATED"/>
    <property type="match status" value="1"/>
</dbReference>
<feature type="transmembrane region" description="Helical" evidence="7">
    <location>
        <begin position="325"/>
        <end position="352"/>
    </location>
</feature>
<feature type="transmembrane region" description="Helical" evidence="7">
    <location>
        <begin position="208"/>
        <end position="230"/>
    </location>
</feature>
<keyword evidence="4" id="KW-0067">ATP-binding</keyword>
<keyword evidence="9" id="KW-1185">Reference proteome</keyword>
<feature type="transmembrane region" description="Helical" evidence="7">
    <location>
        <begin position="953"/>
        <end position="974"/>
    </location>
</feature>
<evidence type="ECO:0000256" key="5">
    <source>
        <dbReference type="ARBA" id="ARBA00022989"/>
    </source>
</evidence>
<evidence type="ECO:0000313" key="10">
    <source>
        <dbReference type="RefSeq" id="XP_025836444.1"/>
    </source>
</evidence>
<keyword evidence="2 7" id="KW-0812">Transmembrane</keyword>
<dbReference type="GO" id="GO:0016020">
    <property type="term" value="C:membrane"/>
    <property type="evidence" value="ECO:0007669"/>
    <property type="project" value="UniProtKB-SubCell"/>
</dbReference>
<comment type="subcellular location">
    <subcellularLocation>
        <location evidence="1">Membrane</location>
        <topology evidence="1">Multi-pass membrane protein</topology>
    </subcellularLocation>
</comment>
<evidence type="ECO:0000256" key="3">
    <source>
        <dbReference type="ARBA" id="ARBA00022741"/>
    </source>
</evidence>
<keyword evidence="3" id="KW-0547">Nucleotide-binding</keyword>
<proteinExistence type="predicted"/>
<dbReference type="RefSeq" id="XP_025836444.1">
    <property type="nucleotide sequence ID" value="XM_025980659.1"/>
</dbReference>
<accession>A0A7F5RKA6</accession>
<feature type="transmembrane region" description="Helical" evidence="7">
    <location>
        <begin position="994"/>
        <end position="1012"/>
    </location>
</feature>
<dbReference type="GO" id="GO:0005524">
    <property type="term" value="F:ATP binding"/>
    <property type="evidence" value="ECO:0007669"/>
    <property type="project" value="UniProtKB-KW"/>
</dbReference>
<name>A0A7F5RKA6_AGRPL</name>
<dbReference type="CDD" id="cd03263">
    <property type="entry name" value="ABC_subfamily_A"/>
    <property type="match status" value="1"/>
</dbReference>
<dbReference type="SUPFAM" id="SSF52540">
    <property type="entry name" value="P-loop containing nucleoside triphosphate hydrolases"/>
    <property type="match status" value="1"/>
</dbReference>
<keyword evidence="6 7" id="KW-0472">Membrane</keyword>
<protein>
    <submittedName>
        <fullName evidence="10">ATP-binding cassette sub-family A member 2-like</fullName>
    </submittedName>
</protein>
<dbReference type="InterPro" id="IPR013525">
    <property type="entry name" value="ABC2_TM"/>
</dbReference>
<feature type="transmembrane region" description="Helical" evidence="7">
    <location>
        <begin position="755"/>
        <end position="776"/>
    </location>
</feature>
<dbReference type="SMART" id="SM00382">
    <property type="entry name" value="AAA"/>
    <property type="match status" value="1"/>
</dbReference>
<dbReference type="OrthoDB" id="6512918at2759"/>
<dbReference type="GO" id="GO:0016887">
    <property type="term" value="F:ATP hydrolysis activity"/>
    <property type="evidence" value="ECO:0007669"/>
    <property type="project" value="InterPro"/>
</dbReference>